<feature type="region of interest" description="Disordered" evidence="1">
    <location>
        <begin position="215"/>
        <end position="248"/>
    </location>
</feature>
<dbReference type="AlphaFoldDB" id="A0AB72X6C2"/>
<protein>
    <submittedName>
        <fullName evidence="3">Uncharacterized protein</fullName>
    </submittedName>
</protein>
<name>A0AB72X6C2_9RALS</name>
<comment type="caution">
    <text evidence="3">The sequence shown here is derived from an EMBL/GenBank/DDBJ whole genome shotgun (WGS) entry which is preliminary data.</text>
</comment>
<accession>A0AB72X6C2</accession>
<dbReference type="EMBL" id="CATWHI010000008">
    <property type="protein sequence ID" value="CAJ0744554.1"/>
    <property type="molecule type" value="Genomic_DNA"/>
</dbReference>
<feature type="chain" id="PRO_5044498512" evidence="2">
    <location>
        <begin position="28"/>
        <end position="248"/>
    </location>
</feature>
<organism evidence="3 4">
    <name type="scientific">Ralstonia edaphi</name>
    <dbReference type="NCBI Taxonomy" id="3058599"/>
    <lineage>
        <taxon>Bacteria</taxon>
        <taxon>Pseudomonadati</taxon>
        <taxon>Pseudomonadota</taxon>
        <taxon>Betaproteobacteria</taxon>
        <taxon>Burkholderiales</taxon>
        <taxon>Burkholderiaceae</taxon>
        <taxon>Ralstonia</taxon>
    </lineage>
</organism>
<sequence length="248" mass="25793">MTCWTRRATATAALAISTSLLAPVAFAASASKAAPASKAPAPAKAVRDPGDVAVLLDAFPLGKPLRKLPSCEDVRANGGKDVAEYCSDALESHGRTRSLGVPQASRPELMDGPQAVVLIDQDGNIAGMFVPTRGVDTEQRVFQALSDRYGKPAQEGKAPLKLKSGKTVDSLRARWAGPQTIITMYAIPEEPQNGTVEFLWAPRAGAVMDQMRAEVDPNAPKQAAASGVTASAPAATAKPSAGKPAPKQ</sequence>
<evidence type="ECO:0000256" key="2">
    <source>
        <dbReference type="SAM" id="SignalP"/>
    </source>
</evidence>
<evidence type="ECO:0000313" key="4">
    <source>
        <dbReference type="Proteomes" id="UP001189225"/>
    </source>
</evidence>
<gene>
    <name evidence="3" type="ORF">R16034_04580</name>
</gene>
<proteinExistence type="predicted"/>
<dbReference type="RefSeq" id="WP_316902144.1">
    <property type="nucleotide sequence ID" value="NZ_CATWHI010000008.1"/>
</dbReference>
<reference evidence="3 4" key="1">
    <citation type="submission" date="2023-07" db="EMBL/GenBank/DDBJ databases">
        <authorList>
            <person name="Peeters C."/>
        </authorList>
    </citation>
    <scope>NUCLEOTIDE SEQUENCE [LARGE SCALE GENOMIC DNA]</scope>
    <source>
        <strain evidence="3 4">R-16034</strain>
    </source>
</reference>
<keyword evidence="4" id="KW-1185">Reference proteome</keyword>
<evidence type="ECO:0000256" key="1">
    <source>
        <dbReference type="SAM" id="MobiDB-lite"/>
    </source>
</evidence>
<feature type="compositionally biased region" description="Low complexity" evidence="1">
    <location>
        <begin position="223"/>
        <end position="248"/>
    </location>
</feature>
<keyword evidence="2" id="KW-0732">Signal</keyword>
<feature type="signal peptide" evidence="2">
    <location>
        <begin position="1"/>
        <end position="27"/>
    </location>
</feature>
<dbReference type="Proteomes" id="UP001189225">
    <property type="component" value="Unassembled WGS sequence"/>
</dbReference>
<evidence type="ECO:0000313" key="3">
    <source>
        <dbReference type="EMBL" id="CAJ0744554.1"/>
    </source>
</evidence>